<gene>
    <name evidence="2" type="ORF">PIL02S_04136</name>
</gene>
<organism evidence="2 3">
    <name type="scientific">Paenibacillus illinoisensis</name>
    <dbReference type="NCBI Taxonomy" id="59845"/>
    <lineage>
        <taxon>Bacteria</taxon>
        <taxon>Bacillati</taxon>
        <taxon>Bacillota</taxon>
        <taxon>Bacilli</taxon>
        <taxon>Bacillales</taxon>
        <taxon>Paenibacillaceae</taxon>
        <taxon>Paenibacillus</taxon>
    </lineage>
</organism>
<proteinExistence type="predicted"/>
<feature type="compositionally biased region" description="Basic residues" evidence="1">
    <location>
        <begin position="43"/>
        <end position="56"/>
    </location>
</feature>
<evidence type="ECO:0000313" key="2">
    <source>
        <dbReference type="EMBL" id="PYY27543.1"/>
    </source>
</evidence>
<feature type="region of interest" description="Disordered" evidence="1">
    <location>
        <begin position="26"/>
        <end position="56"/>
    </location>
</feature>
<sequence length="56" mass="6385">MAKSKQQQEAHGIGQIEQQLNHQMEAAAEIQGQSKLDQEIKKATHRHLHQSKKLSE</sequence>
<dbReference type="EMBL" id="PRLG01000021">
    <property type="protein sequence ID" value="PYY27543.1"/>
    <property type="molecule type" value="Genomic_DNA"/>
</dbReference>
<accession>A0A2W0C4Q3</accession>
<dbReference type="AlphaFoldDB" id="A0A2W0C4Q3"/>
<evidence type="ECO:0000313" key="3">
    <source>
        <dbReference type="Proteomes" id="UP000247459"/>
    </source>
</evidence>
<protein>
    <submittedName>
        <fullName evidence="2">Uncharacterized protein</fullName>
    </submittedName>
</protein>
<evidence type="ECO:0000256" key="1">
    <source>
        <dbReference type="SAM" id="MobiDB-lite"/>
    </source>
</evidence>
<dbReference type="RefSeq" id="WP_181429870.1">
    <property type="nucleotide sequence ID" value="NZ_PRLG01000021.1"/>
</dbReference>
<comment type="caution">
    <text evidence="2">The sequence shown here is derived from an EMBL/GenBank/DDBJ whole genome shotgun (WGS) entry which is preliminary data.</text>
</comment>
<name>A0A2W0C4Q3_9BACL</name>
<dbReference type="Proteomes" id="UP000247459">
    <property type="component" value="Unassembled WGS sequence"/>
</dbReference>
<reference evidence="2 3" key="1">
    <citation type="submission" date="2018-01" db="EMBL/GenBank/DDBJ databases">
        <title>Genome sequence of the PGP bacterium Paenibacillus illinoisensis E3.</title>
        <authorList>
            <person name="Rolli E."/>
            <person name="Marasco R."/>
            <person name="Bessem C."/>
            <person name="Michoud G."/>
            <person name="Gaiarsa S."/>
            <person name="Borin S."/>
            <person name="Daffonchio D."/>
        </authorList>
    </citation>
    <scope>NUCLEOTIDE SEQUENCE [LARGE SCALE GENOMIC DNA]</scope>
    <source>
        <strain evidence="2 3">E3</strain>
    </source>
</reference>